<reference evidence="2" key="1">
    <citation type="submission" date="2017-01" db="EMBL/GenBank/DDBJ databases">
        <title>A deep insight into the sialotranscriptome of adult male and female Cluex tarsalis mosquitoes.</title>
        <authorList>
            <person name="Ribeiro J.M."/>
            <person name="Moreira F."/>
            <person name="Bernard K.A."/>
            <person name="Calvo E."/>
        </authorList>
    </citation>
    <scope>NUCLEOTIDE SEQUENCE</scope>
    <source>
        <strain evidence="2">Kern County</strain>
        <tissue evidence="2">Salivary glands</tissue>
    </source>
</reference>
<proteinExistence type="predicted"/>
<feature type="region of interest" description="Disordered" evidence="1">
    <location>
        <begin position="236"/>
        <end position="313"/>
    </location>
</feature>
<evidence type="ECO:0000313" key="2">
    <source>
        <dbReference type="EMBL" id="JAV24692.1"/>
    </source>
</evidence>
<feature type="compositionally biased region" description="Low complexity" evidence="1">
    <location>
        <begin position="53"/>
        <end position="69"/>
    </location>
</feature>
<feature type="compositionally biased region" description="Polar residues" evidence="1">
    <location>
        <begin position="203"/>
        <end position="212"/>
    </location>
</feature>
<sequence>MAGQKFFSGLTDAMINRASADRPDRQKSNFYWPDEYMQDSQDTFRTSNGNSGASSRRPSTTSSSATATPKDCMSPIGASTVTLGESAEVLKQRHRSNARSHIEFYDDCDSSFSALEREKQRTKLGIEKFLREQDDDVSEMAKNRRQNTLKSNFHFNDFEEPQTPRASSRQQNSNGYHHPVATTPDYPEDHRFSPINGGPVQSLRRQQSSPVSSEYHYSARYTGSYDDEEFDRYSCRSNDYGFSPPGTPFSGGGGGDVPEHKRNSQRHLRSSIAFSNGVAIAEDDTSSNGSGRKPVSVRDAAATQRVGVGLPNL</sequence>
<feature type="compositionally biased region" description="Polar residues" evidence="1">
    <location>
        <begin position="38"/>
        <end position="52"/>
    </location>
</feature>
<dbReference type="AlphaFoldDB" id="A0A1Q3FB05"/>
<dbReference type="EMBL" id="GFDL01010353">
    <property type="protein sequence ID" value="JAV24692.1"/>
    <property type="molecule type" value="Transcribed_RNA"/>
</dbReference>
<feature type="region of interest" description="Disordered" evidence="1">
    <location>
        <begin position="135"/>
        <end position="216"/>
    </location>
</feature>
<evidence type="ECO:0000256" key="1">
    <source>
        <dbReference type="SAM" id="MobiDB-lite"/>
    </source>
</evidence>
<feature type="region of interest" description="Disordered" evidence="1">
    <location>
        <begin position="15"/>
        <end position="78"/>
    </location>
</feature>
<organism evidence="2">
    <name type="scientific">Culex tarsalis</name>
    <name type="common">Encephalitis mosquito</name>
    <dbReference type="NCBI Taxonomy" id="7177"/>
    <lineage>
        <taxon>Eukaryota</taxon>
        <taxon>Metazoa</taxon>
        <taxon>Ecdysozoa</taxon>
        <taxon>Arthropoda</taxon>
        <taxon>Hexapoda</taxon>
        <taxon>Insecta</taxon>
        <taxon>Pterygota</taxon>
        <taxon>Neoptera</taxon>
        <taxon>Endopterygota</taxon>
        <taxon>Diptera</taxon>
        <taxon>Nematocera</taxon>
        <taxon>Culicoidea</taxon>
        <taxon>Culicidae</taxon>
        <taxon>Culicinae</taxon>
        <taxon>Culicini</taxon>
        <taxon>Culex</taxon>
        <taxon>Culex</taxon>
    </lineage>
</organism>
<name>A0A1Q3FB05_CULTA</name>
<protein>
    <submittedName>
        <fullName evidence="2">Uncharacterized protein</fullName>
    </submittedName>
</protein>
<feature type="compositionally biased region" description="Polar residues" evidence="1">
    <location>
        <begin position="164"/>
        <end position="175"/>
    </location>
</feature>
<accession>A0A1Q3FB05</accession>